<name>A0ABP0VPE4_9BRYO</name>
<accession>A0ABP0VPE4</accession>
<evidence type="ECO:0000313" key="3">
    <source>
        <dbReference type="Proteomes" id="UP001497444"/>
    </source>
</evidence>
<feature type="compositionally biased region" description="Basic and acidic residues" evidence="1">
    <location>
        <begin position="1"/>
        <end position="17"/>
    </location>
</feature>
<protein>
    <submittedName>
        <fullName evidence="2">Uncharacterized protein</fullName>
    </submittedName>
</protein>
<evidence type="ECO:0000256" key="1">
    <source>
        <dbReference type="SAM" id="MobiDB-lite"/>
    </source>
</evidence>
<evidence type="ECO:0000313" key="2">
    <source>
        <dbReference type="EMBL" id="CAK9256339.1"/>
    </source>
</evidence>
<reference evidence="2 3" key="1">
    <citation type="submission" date="2024-02" db="EMBL/GenBank/DDBJ databases">
        <authorList>
            <consortium name="ELIXIR-Norway"/>
            <consortium name="Elixir Norway"/>
        </authorList>
    </citation>
    <scope>NUCLEOTIDE SEQUENCE [LARGE SCALE GENOMIC DNA]</scope>
</reference>
<dbReference type="EMBL" id="OZ020096">
    <property type="protein sequence ID" value="CAK9256339.1"/>
    <property type="molecule type" value="Genomic_DNA"/>
</dbReference>
<organism evidence="2 3">
    <name type="scientific">Sphagnum jensenii</name>
    <dbReference type="NCBI Taxonomy" id="128206"/>
    <lineage>
        <taxon>Eukaryota</taxon>
        <taxon>Viridiplantae</taxon>
        <taxon>Streptophyta</taxon>
        <taxon>Embryophyta</taxon>
        <taxon>Bryophyta</taxon>
        <taxon>Sphagnophytina</taxon>
        <taxon>Sphagnopsida</taxon>
        <taxon>Sphagnales</taxon>
        <taxon>Sphagnaceae</taxon>
        <taxon>Sphagnum</taxon>
    </lineage>
</organism>
<proteinExistence type="predicted"/>
<sequence length="140" mass="15971">MTYEGKKIKACRDKDESGREEEEEVIVFDCETTVDVDIDTIGEDAVWQEEELEFEDVEEPGVDEAKQAQGRLEELRVQPESKQPAHYMGNSECSKRWRHQKQRKAAVGTKKLTSFFAPVANDDSSNGDSNNEDNISKQRT</sequence>
<feature type="compositionally biased region" description="Low complexity" evidence="1">
    <location>
        <begin position="121"/>
        <end position="133"/>
    </location>
</feature>
<feature type="region of interest" description="Disordered" evidence="1">
    <location>
        <begin position="1"/>
        <end position="24"/>
    </location>
</feature>
<gene>
    <name evidence="2" type="ORF">CSSPJE1EN1_LOCUS1817</name>
</gene>
<keyword evidence="3" id="KW-1185">Reference proteome</keyword>
<feature type="region of interest" description="Disordered" evidence="1">
    <location>
        <begin position="76"/>
        <end position="140"/>
    </location>
</feature>
<dbReference type="Proteomes" id="UP001497444">
    <property type="component" value="Chromosome 1"/>
</dbReference>